<evidence type="ECO:0000259" key="2">
    <source>
        <dbReference type="Pfam" id="PF22600"/>
    </source>
</evidence>
<name>A0A9J6G6P1_HAELO</name>
<dbReference type="CDD" id="cd05402">
    <property type="entry name" value="NT_PAP_TUTase"/>
    <property type="match status" value="1"/>
</dbReference>
<dbReference type="Gene3D" id="3.30.460.10">
    <property type="entry name" value="Beta Polymerase, domain 2"/>
    <property type="match status" value="1"/>
</dbReference>
<keyword evidence="4" id="KW-1185">Reference proteome</keyword>
<evidence type="ECO:0000313" key="4">
    <source>
        <dbReference type="Proteomes" id="UP000821853"/>
    </source>
</evidence>
<dbReference type="AlphaFoldDB" id="A0A9J6G6P1"/>
<dbReference type="InterPro" id="IPR043519">
    <property type="entry name" value="NT_sf"/>
</dbReference>
<evidence type="ECO:0000313" key="3">
    <source>
        <dbReference type="EMBL" id="KAH9370941.1"/>
    </source>
</evidence>
<dbReference type="VEuPathDB" id="VectorBase:HLOH_059285"/>
<sequence>MTRIFTKILNVVCQDVMNACALQPQEEADRQDVPHKLQSLMWESHKDAKLTLYGSSCNGFGLARCDLDICLTLNSSRDCKDISHVRMIKYLAKKYYKHPELDEVIAITNAKVPIVKLFDVPSGLETDISLYNRLAQQNTRLLKTYTSIDNQVRELSYTVKRFCENVRPLKRLAGKPISLCIHPHGTLLPPAAQATSHSSASGAVPRGGDKARSDNRRLECVVFLGHRPPASRVERVWPEQRVRVGAMAGHAVALHGVQLQETRGVHLSEGPLTKLQKMWNSRCIAIDDPFDLHHNLVIGVSQLMYIYIMKAFFKGKCLSGRPIEKLPLPIPCTLTIPSTRGS</sequence>
<dbReference type="InterPro" id="IPR054708">
    <property type="entry name" value="MTPAP-like_central"/>
</dbReference>
<dbReference type="GO" id="GO:0031123">
    <property type="term" value="P:RNA 3'-end processing"/>
    <property type="evidence" value="ECO:0007669"/>
    <property type="project" value="TreeGrafter"/>
</dbReference>
<evidence type="ECO:0000256" key="1">
    <source>
        <dbReference type="SAM" id="MobiDB-lite"/>
    </source>
</evidence>
<dbReference type="GO" id="GO:0050265">
    <property type="term" value="F:RNA uridylyltransferase activity"/>
    <property type="evidence" value="ECO:0007669"/>
    <property type="project" value="TreeGrafter"/>
</dbReference>
<dbReference type="PANTHER" id="PTHR12271:SF66">
    <property type="entry name" value="TERMINAL URIDYLYLTRANSFERASE TAILOR"/>
    <property type="match status" value="1"/>
</dbReference>
<proteinExistence type="predicted"/>
<dbReference type="Pfam" id="PF22600">
    <property type="entry name" value="MTPAP-like_central"/>
    <property type="match status" value="1"/>
</dbReference>
<accession>A0A9J6G6P1</accession>
<dbReference type="SUPFAM" id="SSF81301">
    <property type="entry name" value="Nucleotidyltransferase"/>
    <property type="match status" value="1"/>
</dbReference>
<dbReference type="EMBL" id="JABSTR010000005">
    <property type="protein sequence ID" value="KAH9370941.1"/>
    <property type="molecule type" value="Genomic_DNA"/>
</dbReference>
<gene>
    <name evidence="3" type="ORF">HPB48_012244</name>
</gene>
<dbReference type="PANTHER" id="PTHR12271">
    <property type="entry name" value="POLY A POLYMERASE CID PAP -RELATED"/>
    <property type="match status" value="1"/>
</dbReference>
<reference evidence="3 4" key="1">
    <citation type="journal article" date="2020" name="Cell">
        <title>Large-Scale Comparative Analyses of Tick Genomes Elucidate Their Genetic Diversity and Vector Capacities.</title>
        <authorList>
            <consortium name="Tick Genome and Microbiome Consortium (TIGMIC)"/>
            <person name="Jia N."/>
            <person name="Wang J."/>
            <person name="Shi W."/>
            <person name="Du L."/>
            <person name="Sun Y."/>
            <person name="Zhan W."/>
            <person name="Jiang J.F."/>
            <person name="Wang Q."/>
            <person name="Zhang B."/>
            <person name="Ji P."/>
            <person name="Bell-Sakyi L."/>
            <person name="Cui X.M."/>
            <person name="Yuan T.T."/>
            <person name="Jiang B.G."/>
            <person name="Yang W.F."/>
            <person name="Lam T.T."/>
            <person name="Chang Q.C."/>
            <person name="Ding S.J."/>
            <person name="Wang X.J."/>
            <person name="Zhu J.G."/>
            <person name="Ruan X.D."/>
            <person name="Zhao L."/>
            <person name="Wei J.T."/>
            <person name="Ye R.Z."/>
            <person name="Que T.C."/>
            <person name="Du C.H."/>
            <person name="Zhou Y.H."/>
            <person name="Cheng J.X."/>
            <person name="Dai P.F."/>
            <person name="Guo W.B."/>
            <person name="Han X.H."/>
            <person name="Huang E.J."/>
            <person name="Li L.F."/>
            <person name="Wei W."/>
            <person name="Gao Y.C."/>
            <person name="Liu J.Z."/>
            <person name="Shao H.Z."/>
            <person name="Wang X."/>
            <person name="Wang C.C."/>
            <person name="Yang T.C."/>
            <person name="Huo Q.B."/>
            <person name="Li W."/>
            <person name="Chen H.Y."/>
            <person name="Chen S.E."/>
            <person name="Zhou L.G."/>
            <person name="Ni X.B."/>
            <person name="Tian J.H."/>
            <person name="Sheng Y."/>
            <person name="Liu T."/>
            <person name="Pan Y.S."/>
            <person name="Xia L.Y."/>
            <person name="Li J."/>
            <person name="Zhao F."/>
            <person name="Cao W.C."/>
        </authorList>
    </citation>
    <scope>NUCLEOTIDE SEQUENCE [LARGE SCALE GENOMIC DNA]</scope>
    <source>
        <strain evidence="3">HaeL-2018</strain>
    </source>
</reference>
<dbReference type="Proteomes" id="UP000821853">
    <property type="component" value="Chromosome 3"/>
</dbReference>
<comment type="caution">
    <text evidence="3">The sequence shown here is derived from an EMBL/GenBank/DDBJ whole genome shotgun (WGS) entry which is preliminary data.</text>
</comment>
<feature type="region of interest" description="Disordered" evidence="1">
    <location>
        <begin position="191"/>
        <end position="212"/>
    </location>
</feature>
<protein>
    <recommendedName>
        <fullName evidence="2">Poly(A) RNA polymerase mitochondrial-like central palm domain-containing protein</fullName>
    </recommendedName>
</protein>
<dbReference type="OrthoDB" id="407432at2759"/>
<organism evidence="3 4">
    <name type="scientific">Haemaphysalis longicornis</name>
    <name type="common">Bush tick</name>
    <dbReference type="NCBI Taxonomy" id="44386"/>
    <lineage>
        <taxon>Eukaryota</taxon>
        <taxon>Metazoa</taxon>
        <taxon>Ecdysozoa</taxon>
        <taxon>Arthropoda</taxon>
        <taxon>Chelicerata</taxon>
        <taxon>Arachnida</taxon>
        <taxon>Acari</taxon>
        <taxon>Parasitiformes</taxon>
        <taxon>Ixodida</taxon>
        <taxon>Ixodoidea</taxon>
        <taxon>Ixodidae</taxon>
        <taxon>Haemaphysalinae</taxon>
        <taxon>Haemaphysalis</taxon>
    </lineage>
</organism>
<dbReference type="Gene3D" id="1.10.1410.10">
    <property type="match status" value="1"/>
</dbReference>
<feature type="domain" description="Poly(A) RNA polymerase mitochondrial-like central palm" evidence="2">
    <location>
        <begin position="13"/>
        <end position="146"/>
    </location>
</feature>